<organism evidence="2 3">
    <name type="scientific">Allomyces macrogynus (strain ATCC 38327)</name>
    <name type="common">Allomyces javanicus var. macrogynus</name>
    <dbReference type="NCBI Taxonomy" id="578462"/>
    <lineage>
        <taxon>Eukaryota</taxon>
        <taxon>Fungi</taxon>
        <taxon>Fungi incertae sedis</taxon>
        <taxon>Blastocladiomycota</taxon>
        <taxon>Blastocladiomycetes</taxon>
        <taxon>Blastocladiales</taxon>
        <taxon>Blastocladiaceae</taxon>
        <taxon>Allomyces</taxon>
    </lineage>
</organism>
<keyword evidence="3" id="KW-1185">Reference proteome</keyword>
<evidence type="ECO:0000313" key="2">
    <source>
        <dbReference type="EMBL" id="KNE68611.1"/>
    </source>
</evidence>
<accession>A0A0L0T1H7</accession>
<dbReference type="VEuPathDB" id="FungiDB:AMAG_12782"/>
<dbReference type="AlphaFoldDB" id="A0A0L0T1H7"/>
<feature type="region of interest" description="Disordered" evidence="1">
    <location>
        <begin position="1"/>
        <end position="66"/>
    </location>
</feature>
<protein>
    <submittedName>
        <fullName evidence="2">Uncharacterized protein</fullName>
    </submittedName>
</protein>
<proteinExistence type="predicted"/>
<evidence type="ECO:0000313" key="3">
    <source>
        <dbReference type="Proteomes" id="UP000054350"/>
    </source>
</evidence>
<reference evidence="3" key="2">
    <citation type="submission" date="2009-11" db="EMBL/GenBank/DDBJ databases">
        <title>The Genome Sequence of Allomyces macrogynus strain ATCC 38327.</title>
        <authorList>
            <consortium name="The Broad Institute Genome Sequencing Platform"/>
            <person name="Russ C."/>
            <person name="Cuomo C."/>
            <person name="Shea T."/>
            <person name="Young S.K."/>
            <person name="Zeng Q."/>
            <person name="Koehrsen M."/>
            <person name="Haas B."/>
            <person name="Borodovsky M."/>
            <person name="Guigo R."/>
            <person name="Alvarado L."/>
            <person name="Berlin A."/>
            <person name="Borenstein D."/>
            <person name="Chen Z."/>
            <person name="Engels R."/>
            <person name="Freedman E."/>
            <person name="Gellesch M."/>
            <person name="Goldberg J."/>
            <person name="Griggs A."/>
            <person name="Gujja S."/>
            <person name="Heiman D."/>
            <person name="Hepburn T."/>
            <person name="Howarth C."/>
            <person name="Jen D."/>
            <person name="Larson L."/>
            <person name="Lewis B."/>
            <person name="Mehta T."/>
            <person name="Park D."/>
            <person name="Pearson M."/>
            <person name="Roberts A."/>
            <person name="Saif S."/>
            <person name="Shenoy N."/>
            <person name="Sisk P."/>
            <person name="Stolte C."/>
            <person name="Sykes S."/>
            <person name="Walk T."/>
            <person name="White J."/>
            <person name="Yandava C."/>
            <person name="Burger G."/>
            <person name="Gray M.W."/>
            <person name="Holland P.W.H."/>
            <person name="King N."/>
            <person name="Lang F.B.F."/>
            <person name="Roger A.J."/>
            <person name="Ruiz-Trillo I."/>
            <person name="Lander E."/>
            <person name="Nusbaum C."/>
        </authorList>
    </citation>
    <scope>NUCLEOTIDE SEQUENCE [LARGE SCALE GENOMIC DNA]</scope>
    <source>
        <strain evidence="3">ATCC 38327</strain>
    </source>
</reference>
<dbReference type="Proteomes" id="UP000054350">
    <property type="component" value="Unassembled WGS sequence"/>
</dbReference>
<gene>
    <name evidence="2" type="ORF">AMAG_12782</name>
</gene>
<name>A0A0L0T1H7_ALLM3</name>
<reference evidence="2 3" key="1">
    <citation type="submission" date="2009-11" db="EMBL/GenBank/DDBJ databases">
        <title>Annotation of Allomyces macrogynus ATCC 38327.</title>
        <authorList>
            <consortium name="The Broad Institute Genome Sequencing Platform"/>
            <person name="Russ C."/>
            <person name="Cuomo C."/>
            <person name="Burger G."/>
            <person name="Gray M.W."/>
            <person name="Holland P.W.H."/>
            <person name="King N."/>
            <person name="Lang F.B.F."/>
            <person name="Roger A.J."/>
            <person name="Ruiz-Trillo I."/>
            <person name="Young S.K."/>
            <person name="Zeng Q."/>
            <person name="Gargeya S."/>
            <person name="Fitzgerald M."/>
            <person name="Haas B."/>
            <person name="Abouelleil A."/>
            <person name="Alvarado L."/>
            <person name="Arachchi H.M."/>
            <person name="Berlin A."/>
            <person name="Chapman S.B."/>
            <person name="Gearin G."/>
            <person name="Goldberg J."/>
            <person name="Griggs A."/>
            <person name="Gujja S."/>
            <person name="Hansen M."/>
            <person name="Heiman D."/>
            <person name="Howarth C."/>
            <person name="Larimer J."/>
            <person name="Lui A."/>
            <person name="MacDonald P.J.P."/>
            <person name="McCowen C."/>
            <person name="Montmayeur A."/>
            <person name="Murphy C."/>
            <person name="Neiman D."/>
            <person name="Pearson M."/>
            <person name="Priest M."/>
            <person name="Roberts A."/>
            <person name="Saif S."/>
            <person name="Shea T."/>
            <person name="Sisk P."/>
            <person name="Stolte C."/>
            <person name="Sykes S."/>
            <person name="Wortman J."/>
            <person name="Nusbaum C."/>
            <person name="Birren B."/>
        </authorList>
    </citation>
    <scope>NUCLEOTIDE SEQUENCE [LARGE SCALE GENOMIC DNA]</scope>
    <source>
        <strain evidence="2 3">ATCC 38327</strain>
    </source>
</reference>
<evidence type="ECO:0000256" key="1">
    <source>
        <dbReference type="SAM" id="MobiDB-lite"/>
    </source>
</evidence>
<feature type="region of interest" description="Disordered" evidence="1">
    <location>
        <begin position="89"/>
        <end position="124"/>
    </location>
</feature>
<dbReference type="OrthoDB" id="10593727at2759"/>
<dbReference type="EMBL" id="GG745357">
    <property type="protein sequence ID" value="KNE68611.1"/>
    <property type="molecule type" value="Genomic_DNA"/>
</dbReference>
<sequence length="163" mass="16274">MSGSQSAAPHASIHAYGMPTPASSVHDDHEHPHTKSPSSRGAGGSRKPLPPLFSPAAAEDHAWAASPADSAAAVLSGYASAPASAGFWGPATAPVTAMPPSRKRVRSPDVPCSTAVHPPPPSQGACKCADCRLPPPHPAPATVVAPAAGARVALGVVEFSTHP</sequence>